<sequence>MVRCKHASTKVDTSSRWPLSRSLVLLLLATLLSVPSAHGDDAQEFAQAQLLYLELIVNELSSGKVVEVREHQGRLFAQRDDLLAAGVRLPSETTPWVALDRIDALRSEYQQDSQRLLLTLPSEWLPHQRFGPSSLSEPMQAQSAFGVLFNYDLYYNHTENAGHYANTWLEQRVFDGFGMISNTGVYRHSFSGPGYRDGYTRYDSTWRFNDQQRMLSLSAGDLITGALTWNSAVRLGGLQISRNFSLRPDLITYPLPRFDGDAAVPSTVDLFIDDARLGQQELRPGPFTLNTVPYISGAGTATLVTTDVLGRQVSTTVPFYVTDTLLRQGLSDFSLSLGKLRRNYGVDDFSYGSLVSSGSLRHGVTDSLTLESHAEAGAGLRQAGIGATVGLGLMGTLTSSVSQSSGIGNGQQYSLGYSYYARRFGITAQRIQRTSGYADLSVANALDNDLAGGPLSKILDQLTFSFSPEGLGSFGIGYFASEEQTGQRTRLLNLSWSRSLWGSASFFLSLNRQLDDASHAIQAQLVIPFDLYSTLTTGVERDSNGNQRARANYSRNPPSDGGLGWNLGYAGGDNEYRQADLTWRTQHAQVQAGAYQNDGITTRWGGVSGSLVAMQGQVFASNRIDDAFVLVSTEGYSDVPVRYEHQLLGRTDSAGYLLVPWVPSYYPGQYEVDLLNLPSNLQLSETQKRIAVHQGSGALLAFPMEMSLSASIQLVDGLGQPLPRGSQVLHRPSGQRTYIGWDGQLYFEGLAKDNQLEVELADGSICNSRFSLDDSAVEMAVVGPLTCLQRDGQP</sequence>
<keyword evidence="3" id="KW-1185">Reference proteome</keyword>
<dbReference type="InterPro" id="IPR042186">
    <property type="entry name" value="FimD_plug_dom"/>
</dbReference>
<name>A0A1I5YS47_9GAMM</name>
<dbReference type="Gene3D" id="2.60.40.2070">
    <property type="match status" value="1"/>
</dbReference>
<dbReference type="AlphaFoldDB" id="A0A1I5YS47"/>
<dbReference type="InterPro" id="IPR025949">
    <property type="entry name" value="PapC-like_C"/>
</dbReference>
<dbReference type="PANTHER" id="PTHR30451:SF5">
    <property type="entry name" value="SLR0019 PROTEIN"/>
    <property type="match status" value="1"/>
</dbReference>
<reference evidence="3" key="1">
    <citation type="submission" date="2016-10" db="EMBL/GenBank/DDBJ databases">
        <authorList>
            <person name="Varghese N."/>
            <person name="Submissions S."/>
        </authorList>
    </citation>
    <scope>NUCLEOTIDE SEQUENCE [LARGE SCALE GENOMIC DNA]</scope>
    <source>
        <strain evidence="3">JCM 15604</strain>
    </source>
</reference>
<proteinExistence type="predicted"/>
<evidence type="ECO:0000313" key="2">
    <source>
        <dbReference type="EMBL" id="SFQ46885.1"/>
    </source>
</evidence>
<dbReference type="Gene3D" id="2.60.40.2610">
    <property type="entry name" value="Outer membrane usher protein FimD, plug domain"/>
    <property type="match status" value="1"/>
</dbReference>
<dbReference type="GO" id="GO:0015473">
    <property type="term" value="F:fimbrial usher porin activity"/>
    <property type="evidence" value="ECO:0007669"/>
    <property type="project" value="InterPro"/>
</dbReference>
<organism evidence="2 3">
    <name type="scientific">Ectopseudomonas toyotomiensis</name>
    <dbReference type="NCBI Taxonomy" id="554344"/>
    <lineage>
        <taxon>Bacteria</taxon>
        <taxon>Pseudomonadati</taxon>
        <taxon>Pseudomonadota</taxon>
        <taxon>Gammaproteobacteria</taxon>
        <taxon>Pseudomonadales</taxon>
        <taxon>Pseudomonadaceae</taxon>
        <taxon>Ectopseudomonas</taxon>
    </lineage>
</organism>
<feature type="domain" description="PapC-like C-terminal" evidence="1">
    <location>
        <begin position="712"/>
        <end position="773"/>
    </location>
</feature>
<dbReference type="EMBL" id="FOXK01000016">
    <property type="protein sequence ID" value="SFQ46885.1"/>
    <property type="molecule type" value="Genomic_DNA"/>
</dbReference>
<accession>A0A1I5YS47</accession>
<dbReference type="Pfam" id="PF13953">
    <property type="entry name" value="PapC_C"/>
    <property type="match status" value="1"/>
</dbReference>
<dbReference type="InterPro" id="IPR043142">
    <property type="entry name" value="PapC-like_C_sf"/>
</dbReference>
<evidence type="ECO:0000259" key="1">
    <source>
        <dbReference type="Pfam" id="PF13953"/>
    </source>
</evidence>
<protein>
    <submittedName>
        <fullName evidence="2">Outer membrane usher protein</fullName>
    </submittedName>
</protein>
<evidence type="ECO:0000313" key="3">
    <source>
        <dbReference type="Proteomes" id="UP000182025"/>
    </source>
</evidence>
<dbReference type="InterPro" id="IPR000015">
    <property type="entry name" value="Fimb_usher"/>
</dbReference>
<dbReference type="GO" id="GO:0009279">
    <property type="term" value="C:cell outer membrane"/>
    <property type="evidence" value="ECO:0007669"/>
    <property type="project" value="TreeGrafter"/>
</dbReference>
<dbReference type="GO" id="GO:0009297">
    <property type="term" value="P:pilus assembly"/>
    <property type="evidence" value="ECO:0007669"/>
    <property type="project" value="InterPro"/>
</dbReference>
<gene>
    <name evidence="2" type="ORF">SAMN05216177_11614</name>
</gene>
<dbReference type="Proteomes" id="UP000182025">
    <property type="component" value="Unassembled WGS sequence"/>
</dbReference>
<dbReference type="Gene3D" id="2.60.40.3110">
    <property type="match status" value="1"/>
</dbReference>
<dbReference type="PANTHER" id="PTHR30451">
    <property type="entry name" value="OUTER MEMBRANE USHER PROTEIN"/>
    <property type="match status" value="1"/>
</dbReference>
<dbReference type="Pfam" id="PF00577">
    <property type="entry name" value="Usher"/>
    <property type="match status" value="1"/>
</dbReference>